<keyword evidence="1 3" id="KW-0238">DNA-binding</keyword>
<dbReference type="GO" id="GO:0032993">
    <property type="term" value="C:protein-DNA complex"/>
    <property type="evidence" value="ECO:0007669"/>
    <property type="project" value="TreeGrafter"/>
</dbReference>
<dbReference type="GO" id="GO:0000976">
    <property type="term" value="F:transcription cis-regulatory region binding"/>
    <property type="evidence" value="ECO:0007669"/>
    <property type="project" value="TreeGrafter"/>
</dbReference>
<dbReference type="Pfam" id="PF00486">
    <property type="entry name" value="Trans_reg_C"/>
    <property type="match status" value="1"/>
</dbReference>
<reference evidence="6 7" key="1">
    <citation type="submission" date="2020-08" db="EMBL/GenBank/DDBJ databases">
        <title>Functional genomics of gut bacteria from endangered species of beetles.</title>
        <authorList>
            <person name="Carlos-Shanley C."/>
        </authorList>
    </citation>
    <scope>NUCLEOTIDE SEQUENCE [LARGE SCALE GENOMIC DNA]</scope>
    <source>
        <strain evidence="6 7">S00198</strain>
    </source>
</reference>
<gene>
    <name evidence="6" type="ORF">HNP48_000921</name>
</gene>
<feature type="modified residue" description="4-aspartylphosphate" evidence="2">
    <location>
        <position position="52"/>
    </location>
</feature>
<dbReference type="InterPro" id="IPR039420">
    <property type="entry name" value="WalR-like"/>
</dbReference>
<feature type="DNA-binding region" description="OmpR/PhoB-type" evidence="3">
    <location>
        <begin position="125"/>
        <end position="223"/>
    </location>
</feature>
<dbReference type="Proteomes" id="UP000575083">
    <property type="component" value="Unassembled WGS sequence"/>
</dbReference>
<dbReference type="InterPro" id="IPR036388">
    <property type="entry name" value="WH-like_DNA-bd_sf"/>
</dbReference>
<dbReference type="PROSITE" id="PS50110">
    <property type="entry name" value="RESPONSE_REGULATORY"/>
    <property type="match status" value="1"/>
</dbReference>
<evidence type="ECO:0000313" key="7">
    <source>
        <dbReference type="Proteomes" id="UP000575083"/>
    </source>
</evidence>
<evidence type="ECO:0000313" key="6">
    <source>
        <dbReference type="EMBL" id="MBB6558257.1"/>
    </source>
</evidence>
<evidence type="ECO:0000256" key="3">
    <source>
        <dbReference type="PROSITE-ProRule" id="PRU01091"/>
    </source>
</evidence>
<evidence type="ECO:0000259" key="4">
    <source>
        <dbReference type="PROSITE" id="PS50110"/>
    </source>
</evidence>
<dbReference type="PANTHER" id="PTHR48111:SF36">
    <property type="entry name" value="TRANSCRIPTIONAL REGULATORY PROTEIN CUTR"/>
    <property type="match status" value="1"/>
</dbReference>
<dbReference type="Pfam" id="PF00072">
    <property type="entry name" value="Response_reg"/>
    <property type="match status" value="1"/>
</dbReference>
<dbReference type="PROSITE" id="PS51755">
    <property type="entry name" value="OMPR_PHOB"/>
    <property type="match status" value="1"/>
</dbReference>
<comment type="caution">
    <text evidence="6">The sequence shown here is derived from an EMBL/GenBank/DDBJ whole genome shotgun (WGS) entry which is preliminary data.</text>
</comment>
<dbReference type="GO" id="GO:0005829">
    <property type="term" value="C:cytosol"/>
    <property type="evidence" value="ECO:0007669"/>
    <property type="project" value="TreeGrafter"/>
</dbReference>
<keyword evidence="2" id="KW-0597">Phosphoprotein</keyword>
<dbReference type="SUPFAM" id="SSF52172">
    <property type="entry name" value="CheY-like"/>
    <property type="match status" value="1"/>
</dbReference>
<dbReference type="InterPro" id="IPR001867">
    <property type="entry name" value="OmpR/PhoB-type_DNA-bd"/>
</dbReference>
<sequence length="228" mass="24749">MNRILLVEDHERLAGLISKGLAASGVAVDVVDRGDAAWAALEQVPYQAMVLDRGLPDGDGLALLQRMRRAGLGVPCLVLTARDALRDRVEGLEAGADDYLPKPFAMDEMVARVRALLRRPVEHRTLDPEAGDLRLRPAEGVMGCGEESITLAPAEMQMMLLLVRRHGDTVRRSALEAAGWGANEAVTPNALDVALHRLRRKLSAIGSVQRIVNVRGLGYALREDDPAQ</sequence>
<proteinExistence type="predicted"/>
<feature type="domain" description="OmpR/PhoB-type" evidence="5">
    <location>
        <begin position="125"/>
        <end position="223"/>
    </location>
</feature>
<dbReference type="Gene3D" id="3.40.50.2300">
    <property type="match status" value="1"/>
</dbReference>
<dbReference type="Gene3D" id="6.10.250.690">
    <property type="match status" value="1"/>
</dbReference>
<dbReference type="GO" id="GO:0006355">
    <property type="term" value="P:regulation of DNA-templated transcription"/>
    <property type="evidence" value="ECO:0007669"/>
    <property type="project" value="InterPro"/>
</dbReference>
<evidence type="ECO:0000256" key="1">
    <source>
        <dbReference type="ARBA" id="ARBA00023125"/>
    </source>
</evidence>
<dbReference type="SMART" id="SM00448">
    <property type="entry name" value="REC"/>
    <property type="match status" value="1"/>
</dbReference>
<dbReference type="InterPro" id="IPR011006">
    <property type="entry name" value="CheY-like_superfamily"/>
</dbReference>
<dbReference type="SUPFAM" id="SSF46894">
    <property type="entry name" value="C-terminal effector domain of the bipartite response regulators"/>
    <property type="match status" value="1"/>
</dbReference>
<dbReference type="InterPro" id="IPR016032">
    <property type="entry name" value="Sig_transdc_resp-reg_C-effctor"/>
</dbReference>
<accession>A0A7X0U7K7</accession>
<dbReference type="PANTHER" id="PTHR48111">
    <property type="entry name" value="REGULATOR OF RPOS"/>
    <property type="match status" value="1"/>
</dbReference>
<dbReference type="CDD" id="cd17624">
    <property type="entry name" value="REC_OmpR_PmrA-like"/>
    <property type="match status" value="1"/>
</dbReference>
<dbReference type="Gene3D" id="1.10.10.10">
    <property type="entry name" value="Winged helix-like DNA-binding domain superfamily/Winged helix DNA-binding domain"/>
    <property type="match status" value="1"/>
</dbReference>
<dbReference type="CDD" id="cd00383">
    <property type="entry name" value="trans_reg_C"/>
    <property type="match status" value="1"/>
</dbReference>
<name>A0A7X0U7K7_9BURK</name>
<dbReference type="EMBL" id="JACHLK010000002">
    <property type="protein sequence ID" value="MBB6558257.1"/>
    <property type="molecule type" value="Genomic_DNA"/>
</dbReference>
<dbReference type="InterPro" id="IPR001789">
    <property type="entry name" value="Sig_transdc_resp-reg_receiver"/>
</dbReference>
<dbReference type="SMART" id="SM00862">
    <property type="entry name" value="Trans_reg_C"/>
    <property type="match status" value="1"/>
</dbReference>
<evidence type="ECO:0000259" key="5">
    <source>
        <dbReference type="PROSITE" id="PS51755"/>
    </source>
</evidence>
<feature type="domain" description="Response regulatory" evidence="4">
    <location>
        <begin position="3"/>
        <end position="117"/>
    </location>
</feature>
<keyword evidence="7" id="KW-1185">Reference proteome</keyword>
<dbReference type="AlphaFoldDB" id="A0A7X0U7K7"/>
<protein>
    <submittedName>
        <fullName evidence="6">DNA-binding response OmpR family regulator</fullName>
    </submittedName>
</protein>
<evidence type="ECO:0000256" key="2">
    <source>
        <dbReference type="PROSITE-ProRule" id="PRU00169"/>
    </source>
</evidence>
<dbReference type="GO" id="GO:0000156">
    <property type="term" value="F:phosphorelay response regulator activity"/>
    <property type="evidence" value="ECO:0007669"/>
    <property type="project" value="TreeGrafter"/>
</dbReference>
<dbReference type="RefSeq" id="WP_184855709.1">
    <property type="nucleotide sequence ID" value="NZ_JACHLK010000002.1"/>
</dbReference>
<organism evidence="6 7">
    <name type="scientific">Acidovorax soli</name>
    <dbReference type="NCBI Taxonomy" id="592050"/>
    <lineage>
        <taxon>Bacteria</taxon>
        <taxon>Pseudomonadati</taxon>
        <taxon>Pseudomonadota</taxon>
        <taxon>Betaproteobacteria</taxon>
        <taxon>Burkholderiales</taxon>
        <taxon>Comamonadaceae</taxon>
        <taxon>Acidovorax</taxon>
    </lineage>
</organism>